<accession>A0A7I9ZWI0</accession>
<dbReference type="Proteomes" id="UP000465304">
    <property type="component" value="Unassembled WGS sequence"/>
</dbReference>
<comment type="caution">
    <text evidence="2">The sequence shown here is derived from an EMBL/GenBank/DDBJ whole genome shotgun (WGS) entry which is preliminary data.</text>
</comment>
<evidence type="ECO:0000313" key="2">
    <source>
        <dbReference type="EMBL" id="GFH05400.1"/>
    </source>
</evidence>
<evidence type="ECO:0000259" key="1">
    <source>
        <dbReference type="Pfam" id="PF12146"/>
    </source>
</evidence>
<protein>
    <submittedName>
        <fullName evidence="2">Lysophospholipase</fullName>
    </submittedName>
</protein>
<dbReference type="Pfam" id="PF12146">
    <property type="entry name" value="Hydrolase_4"/>
    <property type="match status" value="1"/>
</dbReference>
<keyword evidence="3" id="KW-1185">Reference proteome</keyword>
<evidence type="ECO:0000313" key="3">
    <source>
        <dbReference type="Proteomes" id="UP000465304"/>
    </source>
</evidence>
<dbReference type="AlphaFoldDB" id="A0A7I9ZWI0"/>
<sequence length="274" mass="29866">MLSRPQGLHQAYLTWCSQGMPFIEHDRGRAYYRHWAAAEPRAAVLFLHGFGEHTGLYHRYGFALNAAGIDLWAVDQFGHGLSPGQRGDFASIEDSSALADTLTELAEQQRPGIPLLAQGHSFGAIVTLFRLLDRKDRYRGAVISGAPLVPIPELLDADTSFELDPGLLSSDPFYVDSLVNDPLAFVDADGATLARELDRGWDRFGLDLPSLSVPTLAVHGVNDPIAPIGAVRAYAEQIEALELVEFAGGRHDILNETVHRDVASAIVEFVHSTS</sequence>
<dbReference type="Gene3D" id="3.40.50.1820">
    <property type="entry name" value="alpha/beta hydrolase"/>
    <property type="match status" value="1"/>
</dbReference>
<proteinExistence type="predicted"/>
<dbReference type="SUPFAM" id="SSF53474">
    <property type="entry name" value="alpha/beta-Hydrolases"/>
    <property type="match status" value="1"/>
</dbReference>
<dbReference type="EMBL" id="BLLB01000002">
    <property type="protein sequence ID" value="GFH05400.1"/>
    <property type="molecule type" value="Genomic_DNA"/>
</dbReference>
<reference evidence="2 3" key="1">
    <citation type="journal article" date="2019" name="Emerg. Microbes Infect.">
        <title>Comprehensive subspecies identification of 175 nontuberculous mycobacteria species based on 7547 genomic profiles.</title>
        <authorList>
            <person name="Matsumoto Y."/>
            <person name="Kinjo T."/>
            <person name="Motooka D."/>
            <person name="Nabeya D."/>
            <person name="Jung N."/>
            <person name="Uechi K."/>
            <person name="Horii T."/>
            <person name="Iida T."/>
            <person name="Fujita J."/>
            <person name="Nakamura S."/>
        </authorList>
    </citation>
    <scope>NUCLEOTIDE SEQUENCE [LARGE SCALE GENOMIC DNA]</scope>
    <source>
        <strain evidence="2 3">JCM 30996</strain>
    </source>
</reference>
<name>A0A7I9ZWI0_9MYCO</name>
<gene>
    <name evidence="2" type="ORF">MHIP_58830</name>
</gene>
<dbReference type="InterPro" id="IPR051044">
    <property type="entry name" value="MAG_DAG_Lipase"/>
</dbReference>
<dbReference type="InterPro" id="IPR029058">
    <property type="entry name" value="AB_hydrolase_fold"/>
</dbReference>
<dbReference type="PANTHER" id="PTHR11614">
    <property type="entry name" value="PHOSPHOLIPASE-RELATED"/>
    <property type="match status" value="1"/>
</dbReference>
<feature type="domain" description="Serine aminopeptidase S33" evidence="1">
    <location>
        <begin position="39"/>
        <end position="257"/>
    </location>
</feature>
<dbReference type="InterPro" id="IPR022742">
    <property type="entry name" value="Hydrolase_4"/>
</dbReference>
<organism evidence="2 3">
    <name type="scientific">Mycolicibacterium hippocampi</name>
    <dbReference type="NCBI Taxonomy" id="659824"/>
    <lineage>
        <taxon>Bacteria</taxon>
        <taxon>Bacillati</taxon>
        <taxon>Actinomycetota</taxon>
        <taxon>Actinomycetes</taxon>
        <taxon>Mycobacteriales</taxon>
        <taxon>Mycobacteriaceae</taxon>
        <taxon>Mycolicibacterium</taxon>
    </lineage>
</organism>